<evidence type="ECO:0008006" key="3">
    <source>
        <dbReference type="Google" id="ProtNLM"/>
    </source>
</evidence>
<dbReference type="Proteomes" id="UP001143543">
    <property type="component" value="Unassembled WGS sequence"/>
</dbReference>
<reference evidence="1" key="1">
    <citation type="submission" date="2022-07" db="EMBL/GenBank/DDBJ databases">
        <title>Taxonomy of Novel Oxalotrophic and Methylotrophic Bacteria.</title>
        <authorList>
            <person name="Sahin N."/>
            <person name="Tani A."/>
        </authorList>
    </citation>
    <scope>NUCLEOTIDE SEQUENCE</scope>
    <source>
        <strain evidence="1">Y10</strain>
    </source>
</reference>
<name>A0ABQ5MEQ1_9FLAO</name>
<protein>
    <recommendedName>
        <fullName evidence="3">ABM domain-containing protein</fullName>
    </recommendedName>
</protein>
<comment type="caution">
    <text evidence="1">The sequence shown here is derived from an EMBL/GenBank/DDBJ whole genome shotgun (WGS) entry which is preliminary data.</text>
</comment>
<gene>
    <name evidence="1" type="ORF">Y10_02090</name>
</gene>
<keyword evidence="2" id="KW-1185">Reference proteome</keyword>
<evidence type="ECO:0000313" key="1">
    <source>
        <dbReference type="EMBL" id="GLB47841.1"/>
    </source>
</evidence>
<dbReference type="Gene3D" id="3.30.70.100">
    <property type="match status" value="1"/>
</dbReference>
<proteinExistence type="predicted"/>
<organism evidence="1 2">
    <name type="scientific">Neptunitalea lumnitzerae</name>
    <dbReference type="NCBI Taxonomy" id="2965509"/>
    <lineage>
        <taxon>Bacteria</taxon>
        <taxon>Pseudomonadati</taxon>
        <taxon>Bacteroidota</taxon>
        <taxon>Flavobacteriia</taxon>
        <taxon>Flavobacteriales</taxon>
        <taxon>Flavobacteriaceae</taxon>
        <taxon>Neptunitalea</taxon>
    </lineage>
</organism>
<evidence type="ECO:0000313" key="2">
    <source>
        <dbReference type="Proteomes" id="UP001143543"/>
    </source>
</evidence>
<dbReference type="EMBL" id="BRVO01000001">
    <property type="protein sequence ID" value="GLB47841.1"/>
    <property type="molecule type" value="Genomic_DNA"/>
</dbReference>
<dbReference type="InterPro" id="IPR011008">
    <property type="entry name" value="Dimeric_a/b-barrel"/>
</dbReference>
<sequence length="102" mass="12444">MVYLKYYPMQYTLVEHFLSEEGKNYLPQWIKEIKVALNDFDGFQKLELLEDVTDNERTLFLLQFETLDNLQKWATSETHNWFLKKLHPHMLQKQHSQLLRSK</sequence>
<accession>A0ABQ5MEQ1</accession>
<dbReference type="SUPFAM" id="SSF54909">
    <property type="entry name" value="Dimeric alpha+beta barrel"/>
    <property type="match status" value="1"/>
</dbReference>